<dbReference type="Pfam" id="PF00443">
    <property type="entry name" value="UCH"/>
    <property type="match status" value="1"/>
</dbReference>
<sequence>MGGELPPDAAHLRVSAHARLRRLSATAVQPASPAGSSPTRTRAAITLDVWQPEAAGGEGMTVAGSGAAADVAAAPPGLPPLLNGAAHEASPSLGGSSDQASPRFLELLRNSLPQPDEDGDSGSGNGSSAPSAAGAQHPPPSDTLAQLHALNGGAAAAAAAGAPLANGRAPGKPHKRGLLGLFKSGKSSKQQHQAKGIAAPGASSAANGGGGSSRGSKHTSEGGGKKKGGSWFSSSKAPDNPAAKPPLPQSSPLPPAAAAEQGQRGVLLPGLPVLAAASTDGTSIRSEDAAAANGARHDSALSSRHAVASTLVDYSSASDFSAPSSALPSPVAGTLGLPPGVDAPANGKKGHSRHRSLTSMLVPGWRRRSRHPSAGSEGELAGDVTPTRGAATPSHYSSPAPKSAEALAAAAAGAAEGEMIQPILAEPRPPLLPPGTTGLRNIGNTCFVNAALQCLRYTPGLPLNVAPDLLQRVKQQQQPGGPQAAGGDELEPAAGEEVHAQALARASMDSRAPAALAASRGLEEEEEVEEGAVGSTAVASESGNAPAADEAAAGEEAAAGAEAAGAAGEGKRAEAEPAAAEAKEGSETEAGAPSEREAAAAPAAGGQPPPGPAPPPPAPPPQQQQVPAKPQRPSRGELLKAFADLVSELYLPPAGSNGSAVCATPLLRTLRAFPIAADYFDGGQHDCQEVLRVLMDLLHDDLNRAPPRQPAQPPAASASDAAAAPEAGSSPASPRQRQEEAADGPAAAAAEAQEEHPQPSPRQGEAADGAGSQQGSQQQQDEGEGTGEGKEERKEDEGAKADRLWQQYLERDSSVITDLFGGQLQARAAPQRPALAPSVTCHNCGGRFTMYEPFWDLSLPLAKEAKGGSFSWLGLKGSTPASIQDCLTAFTADEKMEGAEAFHCETCRDKTPATKHLRLHRFPEVLVLQIKRFKYKGASTDKLTANVSFPLKALRLHQYASPECPAGPDECTYELFAVSNHYGNLTGGHYTAMCRVPQAGGQEAWYSFNDEQVVSQYAYILFYVRSRSSTAAHHRRNHSAASAGAGGGQ</sequence>
<feature type="compositionally biased region" description="Low complexity" evidence="2">
    <location>
        <begin position="149"/>
        <end position="170"/>
    </location>
</feature>
<evidence type="ECO:0000313" key="4">
    <source>
        <dbReference type="EMBL" id="EFN53300.1"/>
    </source>
</evidence>
<reference evidence="4 5" key="1">
    <citation type="journal article" date="2010" name="Plant Cell">
        <title>The Chlorella variabilis NC64A genome reveals adaptation to photosymbiosis, coevolution with viruses, and cryptic sex.</title>
        <authorList>
            <person name="Blanc G."/>
            <person name="Duncan G."/>
            <person name="Agarkova I."/>
            <person name="Borodovsky M."/>
            <person name="Gurnon J."/>
            <person name="Kuo A."/>
            <person name="Lindquist E."/>
            <person name="Lucas S."/>
            <person name="Pangilinan J."/>
            <person name="Polle J."/>
            <person name="Salamov A."/>
            <person name="Terry A."/>
            <person name="Yamada T."/>
            <person name="Dunigan D.D."/>
            <person name="Grigoriev I.V."/>
            <person name="Claverie J.M."/>
            <person name="Van Etten J.L."/>
        </authorList>
    </citation>
    <scope>NUCLEOTIDE SEQUENCE [LARGE SCALE GENOMIC DNA]</scope>
    <source>
        <strain evidence="4 5">NC64A</strain>
    </source>
</reference>
<dbReference type="PROSITE" id="PS50235">
    <property type="entry name" value="USP_3"/>
    <property type="match status" value="1"/>
</dbReference>
<feature type="compositionally biased region" description="Low complexity" evidence="2">
    <location>
        <begin position="531"/>
        <end position="566"/>
    </location>
</feature>
<dbReference type="STRING" id="554065.E1ZLP1"/>
<dbReference type="EMBL" id="GL433852">
    <property type="protein sequence ID" value="EFN53300.1"/>
    <property type="molecule type" value="Genomic_DNA"/>
</dbReference>
<feature type="compositionally biased region" description="Basic and acidic residues" evidence="2">
    <location>
        <begin position="569"/>
        <end position="586"/>
    </location>
</feature>
<dbReference type="eggNOG" id="KOG1868">
    <property type="taxonomic scope" value="Eukaryota"/>
</dbReference>
<feature type="region of interest" description="Disordered" evidence="2">
    <location>
        <begin position="515"/>
        <end position="634"/>
    </location>
</feature>
<feature type="compositionally biased region" description="Low complexity" evidence="2">
    <location>
        <begin position="196"/>
        <end position="206"/>
    </location>
</feature>
<dbReference type="GO" id="GO:0004843">
    <property type="term" value="F:cysteine-type deubiquitinase activity"/>
    <property type="evidence" value="ECO:0007669"/>
    <property type="project" value="InterPro"/>
</dbReference>
<dbReference type="InParanoid" id="E1ZLP1"/>
<comment type="similarity">
    <text evidence="1">Belongs to the peptidase C19 family.</text>
</comment>
<feature type="compositionally biased region" description="Low complexity" evidence="2">
    <location>
        <begin position="318"/>
        <end position="330"/>
    </location>
</feature>
<dbReference type="OrthoDB" id="292964at2759"/>
<dbReference type="Proteomes" id="UP000008141">
    <property type="component" value="Unassembled WGS sequence"/>
</dbReference>
<feature type="region of interest" description="Disordered" evidence="2">
    <location>
        <begin position="318"/>
        <end position="402"/>
    </location>
</feature>
<feature type="region of interest" description="Disordered" evidence="2">
    <location>
        <begin position="703"/>
        <end position="801"/>
    </location>
</feature>
<accession>E1ZLP1</accession>
<feature type="compositionally biased region" description="Polar residues" evidence="2">
    <location>
        <begin position="26"/>
        <end position="40"/>
    </location>
</feature>
<dbReference type="GO" id="GO:0016579">
    <property type="term" value="P:protein deubiquitination"/>
    <property type="evidence" value="ECO:0007669"/>
    <property type="project" value="InterPro"/>
</dbReference>
<dbReference type="PROSITE" id="PS00973">
    <property type="entry name" value="USP_2"/>
    <property type="match status" value="1"/>
</dbReference>
<dbReference type="CDD" id="cd02674">
    <property type="entry name" value="Peptidase_C19R"/>
    <property type="match status" value="1"/>
</dbReference>
<feature type="compositionally biased region" description="Pro residues" evidence="2">
    <location>
        <begin position="607"/>
        <end position="622"/>
    </location>
</feature>
<dbReference type="SUPFAM" id="SSF54001">
    <property type="entry name" value="Cysteine proteinases"/>
    <property type="match status" value="1"/>
</dbReference>
<feature type="compositionally biased region" description="Low complexity" evidence="2">
    <location>
        <begin position="714"/>
        <end position="734"/>
    </location>
</feature>
<keyword evidence="5" id="KW-1185">Reference proteome</keyword>
<dbReference type="GeneID" id="17352624"/>
<gene>
    <name evidence="4" type="ORF">CHLNCDRAFT_136964</name>
</gene>
<feature type="compositionally biased region" description="Low complexity" evidence="2">
    <location>
        <begin position="126"/>
        <end position="136"/>
    </location>
</feature>
<dbReference type="Gene3D" id="3.90.70.10">
    <property type="entry name" value="Cysteine proteinases"/>
    <property type="match status" value="2"/>
</dbReference>
<protein>
    <recommendedName>
        <fullName evidence="3">USP domain-containing protein</fullName>
    </recommendedName>
</protein>
<feature type="compositionally biased region" description="Low complexity" evidence="2">
    <location>
        <begin position="623"/>
        <end position="633"/>
    </location>
</feature>
<feature type="compositionally biased region" description="Pro residues" evidence="2">
    <location>
        <begin position="243"/>
        <end position="255"/>
    </location>
</feature>
<evidence type="ECO:0000313" key="5">
    <source>
        <dbReference type="Proteomes" id="UP000008141"/>
    </source>
</evidence>
<dbReference type="InterPro" id="IPR038765">
    <property type="entry name" value="Papain-like_cys_pep_sf"/>
</dbReference>
<dbReference type="InterPro" id="IPR028889">
    <property type="entry name" value="USP"/>
</dbReference>
<organism evidence="5">
    <name type="scientific">Chlorella variabilis</name>
    <name type="common">Green alga</name>
    <dbReference type="NCBI Taxonomy" id="554065"/>
    <lineage>
        <taxon>Eukaryota</taxon>
        <taxon>Viridiplantae</taxon>
        <taxon>Chlorophyta</taxon>
        <taxon>core chlorophytes</taxon>
        <taxon>Trebouxiophyceae</taxon>
        <taxon>Chlorellales</taxon>
        <taxon>Chlorellaceae</taxon>
        <taxon>Chlorella clade</taxon>
        <taxon>Chlorella</taxon>
    </lineage>
</organism>
<evidence type="ECO:0000256" key="2">
    <source>
        <dbReference type="SAM" id="MobiDB-lite"/>
    </source>
</evidence>
<proteinExistence type="inferred from homology"/>
<dbReference type="InterPro" id="IPR050185">
    <property type="entry name" value="Ub_carboxyl-term_hydrolase"/>
</dbReference>
<dbReference type="PANTHER" id="PTHR21646">
    <property type="entry name" value="UBIQUITIN CARBOXYL-TERMINAL HYDROLASE"/>
    <property type="match status" value="1"/>
</dbReference>
<feature type="compositionally biased region" description="Basic and acidic residues" evidence="2">
    <location>
        <begin position="787"/>
        <end position="801"/>
    </location>
</feature>
<dbReference type="KEGG" id="cvr:CHLNCDRAFT_136964"/>
<feature type="compositionally biased region" description="Low complexity" evidence="2">
    <location>
        <begin position="763"/>
        <end position="780"/>
    </location>
</feature>
<feature type="region of interest" description="Disordered" evidence="2">
    <location>
        <begin position="25"/>
        <end position="44"/>
    </location>
</feature>
<dbReference type="InterPro" id="IPR001394">
    <property type="entry name" value="Peptidase_C19_UCH"/>
</dbReference>
<feature type="region of interest" description="Disordered" evidence="2">
    <location>
        <begin position="79"/>
        <end position="262"/>
    </location>
</feature>
<dbReference type="PANTHER" id="PTHR21646:SF23">
    <property type="entry name" value="UBIQUITIN CARBOXYL-TERMINAL HYDROLASE USP2"/>
    <property type="match status" value="1"/>
</dbReference>
<feature type="domain" description="USP" evidence="3">
    <location>
        <begin position="437"/>
        <end position="1037"/>
    </location>
</feature>
<dbReference type="InterPro" id="IPR018200">
    <property type="entry name" value="USP_CS"/>
</dbReference>
<evidence type="ECO:0000256" key="1">
    <source>
        <dbReference type="ARBA" id="ARBA00009085"/>
    </source>
</evidence>
<dbReference type="AlphaFoldDB" id="E1ZLP1"/>
<name>E1ZLP1_CHLVA</name>
<evidence type="ECO:0000259" key="3">
    <source>
        <dbReference type="PROSITE" id="PS50235"/>
    </source>
</evidence>
<dbReference type="RefSeq" id="XP_005845402.1">
    <property type="nucleotide sequence ID" value="XM_005845340.1"/>
</dbReference>
<dbReference type="PROSITE" id="PS00972">
    <property type="entry name" value="USP_1"/>
    <property type="match status" value="1"/>
</dbReference>